<evidence type="ECO:0000313" key="1">
    <source>
        <dbReference type="EMBL" id="MPC89178.1"/>
    </source>
</evidence>
<keyword evidence="2" id="KW-1185">Reference proteome</keyword>
<gene>
    <name evidence="1" type="ORF">E2C01_084113</name>
</gene>
<protein>
    <submittedName>
        <fullName evidence="1">Uncharacterized protein</fullName>
    </submittedName>
</protein>
<name>A0A5B7J8C1_PORTR</name>
<dbReference type="EMBL" id="VSRR010080145">
    <property type="protein sequence ID" value="MPC89178.1"/>
    <property type="molecule type" value="Genomic_DNA"/>
</dbReference>
<evidence type="ECO:0000313" key="2">
    <source>
        <dbReference type="Proteomes" id="UP000324222"/>
    </source>
</evidence>
<reference evidence="1 2" key="1">
    <citation type="submission" date="2019-05" db="EMBL/GenBank/DDBJ databases">
        <title>Another draft genome of Portunus trituberculatus and its Hox gene families provides insights of decapod evolution.</title>
        <authorList>
            <person name="Jeong J.-H."/>
            <person name="Song I."/>
            <person name="Kim S."/>
            <person name="Choi T."/>
            <person name="Kim D."/>
            <person name="Ryu S."/>
            <person name="Kim W."/>
        </authorList>
    </citation>
    <scope>NUCLEOTIDE SEQUENCE [LARGE SCALE GENOMIC DNA]</scope>
    <source>
        <tissue evidence="1">Muscle</tissue>
    </source>
</reference>
<dbReference type="AlphaFoldDB" id="A0A5B7J8C1"/>
<comment type="caution">
    <text evidence="1">The sequence shown here is derived from an EMBL/GenBank/DDBJ whole genome shotgun (WGS) entry which is preliminary data.</text>
</comment>
<dbReference type="Proteomes" id="UP000324222">
    <property type="component" value="Unassembled WGS sequence"/>
</dbReference>
<proteinExistence type="predicted"/>
<sequence>MTLPTATFVLQDKPKISKHESGPGLVQKVIQPPKVPPKYLRCPAAGVTTSAKQRCPVIAPPGETLHLLQQQFSAVRMILPAKKDKESKDILQGTAEESCRTHQFRRSRNNVTVPVPPHRTRHAIGRGDDKHCDYCEITANIREAQGITLRAPRNVAAVQESITFGKWRRGGRRNGRRVKLGRRNECE</sequence>
<organism evidence="1 2">
    <name type="scientific">Portunus trituberculatus</name>
    <name type="common">Swimming crab</name>
    <name type="synonym">Neptunus trituberculatus</name>
    <dbReference type="NCBI Taxonomy" id="210409"/>
    <lineage>
        <taxon>Eukaryota</taxon>
        <taxon>Metazoa</taxon>
        <taxon>Ecdysozoa</taxon>
        <taxon>Arthropoda</taxon>
        <taxon>Crustacea</taxon>
        <taxon>Multicrustacea</taxon>
        <taxon>Malacostraca</taxon>
        <taxon>Eumalacostraca</taxon>
        <taxon>Eucarida</taxon>
        <taxon>Decapoda</taxon>
        <taxon>Pleocyemata</taxon>
        <taxon>Brachyura</taxon>
        <taxon>Eubrachyura</taxon>
        <taxon>Portunoidea</taxon>
        <taxon>Portunidae</taxon>
        <taxon>Portuninae</taxon>
        <taxon>Portunus</taxon>
    </lineage>
</organism>
<accession>A0A5B7J8C1</accession>